<protein>
    <submittedName>
        <fullName evidence="1">Uncharacterized protein</fullName>
    </submittedName>
</protein>
<gene>
    <name evidence="1" type="ORF">Ctma_1132</name>
</gene>
<reference evidence="1" key="1">
    <citation type="submission" date="2023-10" db="EMBL/GenBank/DDBJ databases">
        <title>The first scallop-associated chemosynthetic bacterial symbiont.</title>
        <authorList>
            <person name="Lin Y.-T."/>
            <person name="Sun J."/>
            <person name="Ip J.C.-H."/>
            <person name="He X."/>
            <person name="Gao Z.-M."/>
            <person name="Perez M."/>
            <person name="Xu T."/>
            <person name="Qian P.-Y."/>
            <person name="Qiu J.-W."/>
        </authorList>
    </citation>
    <scope>NUCLEOTIDE SEQUENCE</scope>
    <source>
        <strain evidence="1">Gill1</strain>
    </source>
</reference>
<dbReference type="EMBL" id="CP138327">
    <property type="protein sequence ID" value="WXU00417.1"/>
    <property type="molecule type" value="Genomic_DNA"/>
</dbReference>
<proteinExistence type="predicted"/>
<organism evidence="1">
    <name type="scientific">Catillopecten margaritatus gill symbiont</name>
    <dbReference type="NCBI Taxonomy" id="3083288"/>
    <lineage>
        <taxon>Bacteria</taxon>
        <taxon>Pseudomonadati</taxon>
        <taxon>Pseudomonadota</taxon>
        <taxon>Gammaproteobacteria</taxon>
        <taxon>sulfur-oxidizing symbionts</taxon>
    </lineage>
</organism>
<name>A0AAU6PHF4_9GAMM</name>
<evidence type="ECO:0000313" key="1">
    <source>
        <dbReference type="EMBL" id="WXU00417.1"/>
    </source>
</evidence>
<accession>A0AAU6PHF4</accession>
<sequence>MSIEKIKAFPEVTIVILNNDGTVESISQEYYDVDKVETHIRKNIQMVREYDKMGYYNLAKPEFVNEVITTFTNLELSKKEVIRVNNFMDIQGPTECNRVWQLPDETKVEVSQMLYGFEVTYDTEKWEDFTIKPLADNPS</sequence>
<dbReference type="AlphaFoldDB" id="A0AAU6PHF4"/>